<dbReference type="EMBL" id="JAVRRT010000006">
    <property type="protein sequence ID" value="KAK5171129.1"/>
    <property type="molecule type" value="Genomic_DNA"/>
</dbReference>
<dbReference type="Proteomes" id="UP001337655">
    <property type="component" value="Unassembled WGS sequence"/>
</dbReference>
<sequence length="511" mass="56157">MAPSNEAEASASANNESHAEYCFSLDLMAYDHGITERDPQQILRLGELTKDTKTSKDENLKAGHLNPFKPSVLPNADELDYSEGMPGVNSGIWIGMIPSKEAKERSEVVQVGEGKAKTRGSNVNDLVQVKLIATDANALRAIVKRGGSTAVYYALTQRDGITGLCNGTLAAIEDVFFFREFRNDSLKQAAERKMQWGALARQAAGIKDKDRAAKGTTLSSLGKVALTLQRQAATETGTLCSQYQQTGKAEYLEQLKRVLEVQDVGNNHEPLLSNISLSKLIDNLEKPSTELCEAAWKEIEVLWPPVASVLTSEKLEEIARCLFASKKSIPYHLVRHFLVICMEEIDKVDADFESLDNHDTATMLVDRTMDKIALLCGEGGSPPKEEDTNSPALVQWLEQEAKEQLAAASLFKTQLAEAQEQGGDTTGHTTFEDIWQDFGSVMDVDSAKLMGVQIWRACAARIAENFWPIEAKIREKARQWRTMAKDIEEVLSEADDETGGNGGAGGNDKEE</sequence>
<protein>
    <submittedName>
        <fullName evidence="2">Uncharacterized protein</fullName>
    </submittedName>
</protein>
<accession>A0AAV9PET0</accession>
<dbReference type="GeneID" id="89925619"/>
<dbReference type="AlphaFoldDB" id="A0AAV9PET0"/>
<dbReference type="RefSeq" id="XP_064660157.1">
    <property type="nucleotide sequence ID" value="XM_064801527.1"/>
</dbReference>
<feature type="compositionally biased region" description="Acidic residues" evidence="1">
    <location>
        <begin position="489"/>
        <end position="498"/>
    </location>
</feature>
<gene>
    <name evidence="2" type="ORF">LTR77_004273</name>
</gene>
<name>A0AAV9PET0_9PEZI</name>
<feature type="compositionally biased region" description="Gly residues" evidence="1">
    <location>
        <begin position="499"/>
        <end position="511"/>
    </location>
</feature>
<evidence type="ECO:0000313" key="2">
    <source>
        <dbReference type="EMBL" id="KAK5171129.1"/>
    </source>
</evidence>
<evidence type="ECO:0000313" key="3">
    <source>
        <dbReference type="Proteomes" id="UP001337655"/>
    </source>
</evidence>
<reference evidence="2 3" key="1">
    <citation type="submission" date="2023-08" db="EMBL/GenBank/DDBJ databases">
        <title>Black Yeasts Isolated from many extreme environments.</title>
        <authorList>
            <person name="Coleine C."/>
            <person name="Stajich J.E."/>
            <person name="Selbmann L."/>
        </authorList>
    </citation>
    <scope>NUCLEOTIDE SEQUENCE [LARGE SCALE GENOMIC DNA]</scope>
    <source>
        <strain evidence="2 3">CCFEE 5935</strain>
    </source>
</reference>
<proteinExistence type="predicted"/>
<keyword evidence="3" id="KW-1185">Reference proteome</keyword>
<feature type="region of interest" description="Disordered" evidence="1">
    <location>
        <begin position="489"/>
        <end position="511"/>
    </location>
</feature>
<evidence type="ECO:0000256" key="1">
    <source>
        <dbReference type="SAM" id="MobiDB-lite"/>
    </source>
</evidence>
<organism evidence="2 3">
    <name type="scientific">Saxophila tyrrhenica</name>
    <dbReference type="NCBI Taxonomy" id="1690608"/>
    <lineage>
        <taxon>Eukaryota</taxon>
        <taxon>Fungi</taxon>
        <taxon>Dikarya</taxon>
        <taxon>Ascomycota</taxon>
        <taxon>Pezizomycotina</taxon>
        <taxon>Dothideomycetes</taxon>
        <taxon>Dothideomycetidae</taxon>
        <taxon>Mycosphaerellales</taxon>
        <taxon>Extremaceae</taxon>
        <taxon>Saxophila</taxon>
    </lineage>
</organism>
<comment type="caution">
    <text evidence="2">The sequence shown here is derived from an EMBL/GenBank/DDBJ whole genome shotgun (WGS) entry which is preliminary data.</text>
</comment>